<protein>
    <submittedName>
        <fullName evidence="2">GHKL domain-containing protein</fullName>
    </submittedName>
</protein>
<comment type="caution">
    <text evidence="2">The sequence shown here is derived from an EMBL/GenBank/DDBJ whole genome shotgun (WGS) entry which is preliminary data.</text>
</comment>
<organism evidence="2 3">
    <name type="scientific">Candidatus Blautia merdigallinarum</name>
    <dbReference type="NCBI Taxonomy" id="2838495"/>
    <lineage>
        <taxon>Bacteria</taxon>
        <taxon>Bacillati</taxon>
        <taxon>Bacillota</taxon>
        <taxon>Clostridia</taxon>
        <taxon>Lachnospirales</taxon>
        <taxon>Lachnospiraceae</taxon>
        <taxon>Blautia</taxon>
    </lineage>
</organism>
<dbReference type="SUPFAM" id="SSF55874">
    <property type="entry name" value="ATPase domain of HSP90 chaperone/DNA topoisomerase II/histidine kinase"/>
    <property type="match status" value="1"/>
</dbReference>
<feature type="domain" description="Sensor histidine kinase NatK-like C-terminal" evidence="1">
    <location>
        <begin position="138"/>
        <end position="229"/>
    </location>
</feature>
<dbReference type="Pfam" id="PF14501">
    <property type="entry name" value="HATPase_c_5"/>
    <property type="match status" value="1"/>
</dbReference>
<sequence length="245" mass="28626">MLIWGSAGLLLATLLLIFLGIRTNTLEKENRLLSDYMDTAEDFYQGIQKRIEASGKYRHDLAKHIQTLERLLEEREDKGEVRSYMEGLKEEYADLRKKKFCQDEIVETILDMKTRQCQELEIPMDISVEDCLYKEIEEVDMVGLLCNLLDNAIEANQRCREGERKGIWFYMEKKENKILINIQNCISSEEEFSFVTKKSKKTEHGIGTKIIVGLVEKYQGTREIRADRKKGLITDRILLYGKEKV</sequence>
<dbReference type="PANTHER" id="PTHR40448:SF1">
    <property type="entry name" value="TWO-COMPONENT SENSOR HISTIDINE KINASE"/>
    <property type="match status" value="1"/>
</dbReference>
<reference evidence="2" key="1">
    <citation type="journal article" date="2021" name="PeerJ">
        <title>Extensive microbial diversity within the chicken gut microbiome revealed by metagenomics and culture.</title>
        <authorList>
            <person name="Gilroy R."/>
            <person name="Ravi A."/>
            <person name="Getino M."/>
            <person name="Pursley I."/>
            <person name="Horton D.L."/>
            <person name="Alikhan N.F."/>
            <person name="Baker D."/>
            <person name="Gharbi K."/>
            <person name="Hall N."/>
            <person name="Watson M."/>
            <person name="Adriaenssens E.M."/>
            <person name="Foster-Nyarko E."/>
            <person name="Jarju S."/>
            <person name="Secka A."/>
            <person name="Antonio M."/>
            <person name="Oren A."/>
            <person name="Chaudhuri R.R."/>
            <person name="La Ragione R."/>
            <person name="Hildebrand F."/>
            <person name="Pallen M.J."/>
        </authorList>
    </citation>
    <scope>NUCLEOTIDE SEQUENCE</scope>
    <source>
        <strain evidence="2">ChiSxjej6B18-287</strain>
    </source>
</reference>
<dbReference type="GO" id="GO:0042802">
    <property type="term" value="F:identical protein binding"/>
    <property type="evidence" value="ECO:0007669"/>
    <property type="project" value="TreeGrafter"/>
</dbReference>
<dbReference type="InterPro" id="IPR032834">
    <property type="entry name" value="NatK-like_C"/>
</dbReference>
<dbReference type="AlphaFoldDB" id="A0A9D2N664"/>
<proteinExistence type="predicted"/>
<gene>
    <name evidence="2" type="ORF">H9935_08525</name>
</gene>
<name>A0A9D2N664_9FIRM</name>
<dbReference type="InterPro" id="IPR036890">
    <property type="entry name" value="HATPase_C_sf"/>
</dbReference>
<reference evidence="2" key="2">
    <citation type="submission" date="2021-04" db="EMBL/GenBank/DDBJ databases">
        <authorList>
            <person name="Gilroy R."/>
        </authorList>
    </citation>
    <scope>NUCLEOTIDE SEQUENCE</scope>
    <source>
        <strain evidence="2">ChiSxjej6B18-287</strain>
    </source>
</reference>
<accession>A0A9D2N664</accession>
<evidence type="ECO:0000313" key="2">
    <source>
        <dbReference type="EMBL" id="HJC10849.1"/>
    </source>
</evidence>
<dbReference type="PANTHER" id="PTHR40448">
    <property type="entry name" value="TWO-COMPONENT SENSOR HISTIDINE KINASE"/>
    <property type="match status" value="1"/>
</dbReference>
<dbReference type="EMBL" id="DWWV01000110">
    <property type="protein sequence ID" value="HJC10849.1"/>
    <property type="molecule type" value="Genomic_DNA"/>
</dbReference>
<evidence type="ECO:0000259" key="1">
    <source>
        <dbReference type="Pfam" id="PF14501"/>
    </source>
</evidence>
<evidence type="ECO:0000313" key="3">
    <source>
        <dbReference type="Proteomes" id="UP000823893"/>
    </source>
</evidence>
<dbReference type="Proteomes" id="UP000823893">
    <property type="component" value="Unassembled WGS sequence"/>
</dbReference>
<dbReference type="Gene3D" id="3.30.565.10">
    <property type="entry name" value="Histidine kinase-like ATPase, C-terminal domain"/>
    <property type="match status" value="1"/>
</dbReference>